<proteinExistence type="predicted"/>
<gene>
    <name evidence="8" type="ORF">O4U47_09410</name>
</gene>
<dbReference type="Proteomes" id="UP001165685">
    <property type="component" value="Unassembled WGS sequence"/>
</dbReference>
<protein>
    <submittedName>
        <fullName evidence="8">MFS transporter</fullName>
    </submittedName>
</protein>
<feature type="compositionally biased region" description="Low complexity" evidence="6">
    <location>
        <begin position="464"/>
        <end position="476"/>
    </location>
</feature>
<dbReference type="Pfam" id="PF07690">
    <property type="entry name" value="MFS_1"/>
    <property type="match status" value="1"/>
</dbReference>
<organism evidence="8 9">
    <name type="scientific">Nocardiopsis suaedae</name>
    <dbReference type="NCBI Taxonomy" id="3018444"/>
    <lineage>
        <taxon>Bacteria</taxon>
        <taxon>Bacillati</taxon>
        <taxon>Actinomycetota</taxon>
        <taxon>Actinomycetes</taxon>
        <taxon>Streptosporangiales</taxon>
        <taxon>Nocardiopsidaceae</taxon>
        <taxon>Nocardiopsis</taxon>
    </lineage>
</organism>
<feature type="transmembrane region" description="Helical" evidence="7">
    <location>
        <begin position="331"/>
        <end position="352"/>
    </location>
</feature>
<dbReference type="Gene3D" id="1.20.1250.20">
    <property type="entry name" value="MFS general substrate transporter like domains"/>
    <property type="match status" value="1"/>
</dbReference>
<name>A0ABT4TJ58_9ACTN</name>
<feature type="transmembrane region" description="Helical" evidence="7">
    <location>
        <begin position="421"/>
        <end position="441"/>
    </location>
</feature>
<evidence type="ECO:0000256" key="3">
    <source>
        <dbReference type="ARBA" id="ARBA00022692"/>
    </source>
</evidence>
<feature type="transmembrane region" description="Helical" evidence="7">
    <location>
        <begin position="54"/>
        <end position="75"/>
    </location>
</feature>
<keyword evidence="9" id="KW-1185">Reference proteome</keyword>
<reference evidence="8" key="1">
    <citation type="submission" date="2023-01" db="EMBL/GenBank/DDBJ databases">
        <title>Draft genome sequence of Nocardiopsis sp. LSu2-4 isolated from halophytes.</title>
        <authorList>
            <person name="Duangmal K."/>
            <person name="Chantavorakit T."/>
        </authorList>
    </citation>
    <scope>NUCLEOTIDE SEQUENCE</scope>
    <source>
        <strain evidence="8">LSu2-4</strain>
    </source>
</reference>
<dbReference type="InterPro" id="IPR011701">
    <property type="entry name" value="MFS"/>
</dbReference>
<feature type="compositionally biased region" description="Gly residues" evidence="6">
    <location>
        <begin position="452"/>
        <end position="463"/>
    </location>
</feature>
<dbReference type="PRINTS" id="PR01988">
    <property type="entry name" value="EXPORTERBACE"/>
</dbReference>
<dbReference type="CDD" id="cd06173">
    <property type="entry name" value="MFS_MefA_like"/>
    <property type="match status" value="1"/>
</dbReference>
<feature type="region of interest" description="Disordered" evidence="6">
    <location>
        <begin position="450"/>
        <end position="476"/>
    </location>
</feature>
<feature type="transmembrane region" description="Helical" evidence="7">
    <location>
        <begin position="267"/>
        <end position="286"/>
    </location>
</feature>
<dbReference type="SUPFAM" id="SSF103473">
    <property type="entry name" value="MFS general substrate transporter"/>
    <property type="match status" value="1"/>
</dbReference>
<feature type="transmembrane region" description="Helical" evidence="7">
    <location>
        <begin position="170"/>
        <end position="198"/>
    </location>
</feature>
<dbReference type="EMBL" id="JAQFWP010000013">
    <property type="protein sequence ID" value="MDA2804728.1"/>
    <property type="molecule type" value="Genomic_DNA"/>
</dbReference>
<dbReference type="InterPro" id="IPR036259">
    <property type="entry name" value="MFS_trans_sf"/>
</dbReference>
<evidence type="ECO:0000313" key="9">
    <source>
        <dbReference type="Proteomes" id="UP001165685"/>
    </source>
</evidence>
<feature type="transmembrane region" description="Helical" evidence="7">
    <location>
        <begin position="392"/>
        <end position="415"/>
    </location>
</feature>
<keyword evidence="5 7" id="KW-0472">Membrane</keyword>
<feature type="transmembrane region" description="Helical" evidence="7">
    <location>
        <begin position="96"/>
        <end position="124"/>
    </location>
</feature>
<evidence type="ECO:0000256" key="7">
    <source>
        <dbReference type="SAM" id="Phobius"/>
    </source>
</evidence>
<accession>A0ABT4TJ58</accession>
<keyword evidence="4 7" id="KW-1133">Transmembrane helix</keyword>
<evidence type="ECO:0000256" key="5">
    <source>
        <dbReference type="ARBA" id="ARBA00023136"/>
    </source>
</evidence>
<keyword evidence="2" id="KW-1003">Cell membrane</keyword>
<comment type="subcellular location">
    <subcellularLocation>
        <location evidence="1">Cell membrane</location>
        <topology evidence="1">Multi-pass membrane protein</topology>
    </subcellularLocation>
</comment>
<evidence type="ECO:0000256" key="2">
    <source>
        <dbReference type="ARBA" id="ARBA00022475"/>
    </source>
</evidence>
<feature type="transmembrane region" description="Helical" evidence="7">
    <location>
        <begin position="358"/>
        <end position="380"/>
    </location>
</feature>
<dbReference type="RefSeq" id="WP_270677297.1">
    <property type="nucleotide sequence ID" value="NZ_JAQFWP010000013.1"/>
</dbReference>
<evidence type="ECO:0000256" key="4">
    <source>
        <dbReference type="ARBA" id="ARBA00022989"/>
    </source>
</evidence>
<dbReference type="PANTHER" id="PTHR23513">
    <property type="entry name" value="INTEGRAL MEMBRANE EFFLUX PROTEIN-RELATED"/>
    <property type="match status" value="1"/>
</dbReference>
<sequence length="476" mass="47554">MSGGGVAALRSRLGIVAERDFGMLWTGRVLSLLGDYAFRIALITYLITETGSPWSLAVAGAVLTLPSLVFYLYGGAVGDTADSRRRIMAAADVGRFAAAGAITVAVLLSAHPAVVVVLALLLGVGEGFFMPASFALLTEIVRKDRLVAANSANSVGQQIALITGPMLGGLLIGALGAAAAFGFNALTFLASAVCILAIRSARSRRAQGAGPAVPADAGASGADTAESTAESATGDATGDAGGDGDGGPRKVLADIAGGFGYVLGHRWLVVAFAVGMLANAVFTGSLDVTVPFVLSPGGVEEAADLGGFYALEGAGALLGALILVRLTVVRVGTGMFAMLAMMAASLLMVGVFGDHPGAFAMAVVYGVGLHFFNSLFPSLLQAKVPEHLMSRVGSIVFLAFNGLMPLGTLVMGPAVDAFGPLAVLMASGGAVAVMCAAAALLPSIRALRMDDGSGGGEESGQEGGASPSSASEEATG</sequence>
<evidence type="ECO:0000313" key="8">
    <source>
        <dbReference type="EMBL" id="MDA2804728.1"/>
    </source>
</evidence>
<feature type="compositionally biased region" description="Low complexity" evidence="6">
    <location>
        <begin position="208"/>
        <end position="238"/>
    </location>
</feature>
<dbReference type="InterPro" id="IPR022324">
    <property type="entry name" value="Bacilysin_exporter_BacE_put"/>
</dbReference>
<dbReference type="PANTHER" id="PTHR23513:SF11">
    <property type="entry name" value="STAPHYLOFERRIN A TRANSPORTER"/>
    <property type="match status" value="1"/>
</dbReference>
<feature type="region of interest" description="Disordered" evidence="6">
    <location>
        <begin position="208"/>
        <end position="245"/>
    </location>
</feature>
<feature type="transmembrane region" description="Helical" evidence="7">
    <location>
        <begin position="306"/>
        <end position="324"/>
    </location>
</feature>
<keyword evidence="3 7" id="KW-0812">Transmembrane</keyword>
<evidence type="ECO:0000256" key="1">
    <source>
        <dbReference type="ARBA" id="ARBA00004651"/>
    </source>
</evidence>
<comment type="caution">
    <text evidence="8">The sequence shown here is derived from an EMBL/GenBank/DDBJ whole genome shotgun (WGS) entry which is preliminary data.</text>
</comment>
<feature type="transmembrane region" description="Helical" evidence="7">
    <location>
        <begin position="29"/>
        <end position="48"/>
    </location>
</feature>
<evidence type="ECO:0000256" key="6">
    <source>
        <dbReference type="SAM" id="MobiDB-lite"/>
    </source>
</evidence>